<dbReference type="Pfam" id="PF12698">
    <property type="entry name" value="ABC2_membrane_3"/>
    <property type="match status" value="1"/>
</dbReference>
<dbReference type="PANTHER" id="PTHR43027">
    <property type="entry name" value="DOXORUBICIN RESISTANCE ABC TRANSPORTER PERMEASE PROTEIN DRRC-RELATED"/>
    <property type="match status" value="1"/>
</dbReference>
<evidence type="ECO:0000256" key="3">
    <source>
        <dbReference type="ARBA" id="ARBA00022989"/>
    </source>
</evidence>
<dbReference type="OrthoDB" id="9771731at2"/>
<feature type="transmembrane region" description="Helical" evidence="5">
    <location>
        <begin position="319"/>
        <end position="342"/>
    </location>
</feature>
<sequence length="350" mass="39736">MGILSALKVNLLHLKRDKLNLFWNTFFPMILATFFCLVIPNMGKNFDKVNVGINKNNPHEYILKQIPYLNLKEVKEDVQTDLKNKEYKAFIEDDLSLKIISSNSEVMVVKNILDQIKQMYETKINQEEIIKNIDKDFIEDKNHGVTGVEPILFSIIIMVSLYTMFDGVIYIDNILYDSSDFAVRMLVSPIKKSTYLINGIISALIVTSFNSTLLIIYLKLVFGITLITNYFASIITLLLIMIFGITMGMFLAVALKAKTETKTMVGLGCILLMNYTSGMMGSSVTNAITSAFPLIKKINPTFYMENALLGVNIANDNSYLITMAKFIIPFTIILFGIALIYLRRHKYNDI</sequence>
<name>A0A0B4S2N9_9FIRM</name>
<keyword evidence="8" id="KW-1185">Reference proteome</keyword>
<evidence type="ECO:0000256" key="5">
    <source>
        <dbReference type="SAM" id="Phobius"/>
    </source>
</evidence>
<proteinExistence type="predicted"/>
<organism evidence="7 8">
    <name type="scientific">Parvimonas micra</name>
    <dbReference type="NCBI Taxonomy" id="33033"/>
    <lineage>
        <taxon>Bacteria</taxon>
        <taxon>Bacillati</taxon>
        <taxon>Bacillota</taxon>
        <taxon>Tissierellia</taxon>
        <taxon>Tissierellales</taxon>
        <taxon>Peptoniphilaceae</taxon>
        <taxon>Parvimonas</taxon>
    </lineage>
</organism>
<reference evidence="7 8" key="1">
    <citation type="submission" date="2014-10" db="EMBL/GenBank/DDBJ databases">
        <title>Complete genome sequence of Parvimonas micra KCOM 1535 (= ChDC B708).</title>
        <authorList>
            <person name="Kook J.-K."/>
            <person name="Park S.-N."/>
            <person name="Lim Y.K."/>
            <person name="Roh H."/>
        </authorList>
    </citation>
    <scope>NUCLEOTIDE SEQUENCE [LARGE SCALE GENOMIC DNA]</scope>
    <source>
        <strain evidence="8">KCOM 1535 / ChDC B708</strain>
    </source>
</reference>
<protein>
    <submittedName>
        <fullName evidence="7">ABC transporter</fullName>
    </submittedName>
</protein>
<feature type="transmembrane region" description="Helical" evidence="5">
    <location>
        <begin position="151"/>
        <end position="175"/>
    </location>
</feature>
<dbReference type="EMBL" id="CP009761">
    <property type="protein sequence ID" value="AIZ36896.1"/>
    <property type="molecule type" value="Genomic_DNA"/>
</dbReference>
<evidence type="ECO:0000256" key="2">
    <source>
        <dbReference type="ARBA" id="ARBA00022692"/>
    </source>
</evidence>
<dbReference type="InterPro" id="IPR052902">
    <property type="entry name" value="ABC-2_transporter"/>
</dbReference>
<dbReference type="PANTHER" id="PTHR43027:SF1">
    <property type="entry name" value="DOXORUBICIN RESISTANCE ABC TRANSPORTER PERMEASE PROTEIN DRRC-RELATED"/>
    <property type="match status" value="1"/>
</dbReference>
<dbReference type="InterPro" id="IPR013525">
    <property type="entry name" value="ABC2_TM"/>
</dbReference>
<evidence type="ECO:0000256" key="4">
    <source>
        <dbReference type="ARBA" id="ARBA00023136"/>
    </source>
</evidence>
<accession>A0A0B4S2N9</accession>
<evidence type="ECO:0000313" key="8">
    <source>
        <dbReference type="Proteomes" id="UP000031386"/>
    </source>
</evidence>
<dbReference type="RefSeq" id="WP_041954390.1">
    <property type="nucleotide sequence ID" value="NZ_CP009761.1"/>
</dbReference>
<feature type="transmembrane region" description="Helical" evidence="5">
    <location>
        <begin position="230"/>
        <end position="255"/>
    </location>
</feature>
<dbReference type="AlphaFoldDB" id="A0A0B4S2N9"/>
<keyword evidence="2 5" id="KW-0812">Transmembrane</keyword>
<dbReference type="GO" id="GO:0140359">
    <property type="term" value="F:ABC-type transporter activity"/>
    <property type="evidence" value="ECO:0007669"/>
    <property type="project" value="InterPro"/>
</dbReference>
<dbReference type="STRING" id="33033.NW74_05885"/>
<dbReference type="GO" id="GO:0016020">
    <property type="term" value="C:membrane"/>
    <property type="evidence" value="ECO:0007669"/>
    <property type="project" value="UniProtKB-SubCell"/>
</dbReference>
<feature type="transmembrane region" description="Helical" evidence="5">
    <location>
        <begin position="21"/>
        <end position="40"/>
    </location>
</feature>
<evidence type="ECO:0000256" key="1">
    <source>
        <dbReference type="ARBA" id="ARBA00004141"/>
    </source>
</evidence>
<feature type="transmembrane region" description="Helical" evidence="5">
    <location>
        <begin position="195"/>
        <end position="218"/>
    </location>
</feature>
<gene>
    <name evidence="7" type="ORF">NW74_05885</name>
</gene>
<keyword evidence="3 5" id="KW-1133">Transmembrane helix</keyword>
<evidence type="ECO:0000259" key="6">
    <source>
        <dbReference type="Pfam" id="PF12698"/>
    </source>
</evidence>
<feature type="transmembrane region" description="Helical" evidence="5">
    <location>
        <begin position="267"/>
        <end position="295"/>
    </location>
</feature>
<keyword evidence="4 5" id="KW-0472">Membrane</keyword>
<feature type="domain" description="ABC-2 type transporter transmembrane" evidence="6">
    <location>
        <begin position="21"/>
        <end position="341"/>
    </location>
</feature>
<dbReference type="KEGG" id="pmic:NW74_05885"/>
<comment type="subcellular location">
    <subcellularLocation>
        <location evidence="1">Membrane</location>
        <topology evidence="1">Multi-pass membrane protein</topology>
    </subcellularLocation>
</comment>
<evidence type="ECO:0000313" key="7">
    <source>
        <dbReference type="EMBL" id="AIZ36896.1"/>
    </source>
</evidence>
<dbReference type="Proteomes" id="UP000031386">
    <property type="component" value="Chromosome"/>
</dbReference>